<keyword evidence="5" id="KW-0326">Glycosidase</keyword>
<evidence type="ECO:0000256" key="3">
    <source>
        <dbReference type="ARBA" id="ARBA00012780"/>
    </source>
</evidence>
<feature type="region of interest" description="Disordered" evidence="7">
    <location>
        <begin position="350"/>
        <end position="369"/>
    </location>
</feature>
<evidence type="ECO:0000313" key="8">
    <source>
        <dbReference type="EMBL" id="KAG6658204.1"/>
    </source>
</evidence>
<evidence type="ECO:0000256" key="1">
    <source>
        <dbReference type="ARBA" id="ARBA00000382"/>
    </source>
</evidence>
<keyword evidence="4" id="KW-0378">Hydrolase</keyword>
<keyword evidence="9" id="KW-1185">Reference proteome</keyword>
<dbReference type="AlphaFoldDB" id="A0A8T1QVP7"/>
<comment type="catalytic activity">
    <reaction evidence="1">
        <text>Hydrolysis of (1-&gt;3)-beta-D-glucosidic linkages in (1-&gt;3)-beta-D-glucans.</text>
        <dbReference type="EC" id="3.2.1.39"/>
    </reaction>
</comment>
<accession>A0A8T1QVP7</accession>
<evidence type="ECO:0000313" key="9">
    <source>
        <dbReference type="Proteomes" id="UP000811609"/>
    </source>
</evidence>
<comment type="similarity">
    <text evidence="2 6">Belongs to the glycosyl hydrolase 17 family.</text>
</comment>
<organism evidence="8 9">
    <name type="scientific">Carya illinoinensis</name>
    <name type="common">Pecan</name>
    <dbReference type="NCBI Taxonomy" id="32201"/>
    <lineage>
        <taxon>Eukaryota</taxon>
        <taxon>Viridiplantae</taxon>
        <taxon>Streptophyta</taxon>
        <taxon>Embryophyta</taxon>
        <taxon>Tracheophyta</taxon>
        <taxon>Spermatophyta</taxon>
        <taxon>Magnoliopsida</taxon>
        <taxon>eudicotyledons</taxon>
        <taxon>Gunneridae</taxon>
        <taxon>Pentapetalae</taxon>
        <taxon>rosids</taxon>
        <taxon>fabids</taxon>
        <taxon>Fagales</taxon>
        <taxon>Juglandaceae</taxon>
        <taxon>Carya</taxon>
    </lineage>
</organism>
<dbReference type="EMBL" id="CM031812">
    <property type="protein sequence ID" value="KAG6658204.1"/>
    <property type="molecule type" value="Genomic_DNA"/>
</dbReference>
<dbReference type="Proteomes" id="UP000811609">
    <property type="component" value="Chromosome 4"/>
</dbReference>
<dbReference type="PANTHER" id="PTHR32227">
    <property type="entry name" value="GLUCAN ENDO-1,3-BETA-GLUCOSIDASE BG1-RELATED-RELATED"/>
    <property type="match status" value="1"/>
</dbReference>
<sequence>MFVGTKVMALALLIYWFALILAGIATIPDQLGLAEAAFYNLGVIYGLSGTNIPDPYSTIDLCENIGIRKIRLLEHNDYVMLALNNTGHFEVSIGVRNDELPEVASSVQAAESWYELRVKPYHHGVIFDYIVVGNDAIPGPYSAYLAPALENMMEAISVWEAGTSTKVTTVVSDSVLNPRFPPSVAAFKPEIKLYMEKVLKAIRKSRPVQSRLMVNVFPYYDYAAGIIPKDFAVFGRDKPYFWDSNLGYWNMFDALVDAFYWAISGVGVDGVFVEVAATGWPSAGNDKFTTSAIAAEYNQNLMEHIVNGNGTPYAPWFIEGFLYSLYNEDKKPVGPAQHFGLFNPDQTPAYPFSVPRDPPTPEAERVIKG</sequence>
<reference evidence="8" key="1">
    <citation type="submission" date="2020-12" db="EMBL/GenBank/DDBJ databases">
        <title>WGS assembly of Carya illinoinensis cv. Pawnee.</title>
        <authorList>
            <person name="Platts A."/>
            <person name="Shu S."/>
            <person name="Wright S."/>
            <person name="Barry K."/>
            <person name="Edger P."/>
            <person name="Pires J.C."/>
            <person name="Schmutz J."/>
        </authorList>
    </citation>
    <scope>NUCLEOTIDE SEQUENCE</scope>
    <source>
        <tissue evidence="8">Leaf</tissue>
    </source>
</reference>
<dbReference type="InterPro" id="IPR000490">
    <property type="entry name" value="Glyco_hydro_17"/>
</dbReference>
<evidence type="ECO:0000256" key="7">
    <source>
        <dbReference type="SAM" id="MobiDB-lite"/>
    </source>
</evidence>
<protein>
    <recommendedName>
        <fullName evidence="3">glucan endo-1,3-beta-D-glucosidase</fullName>
        <ecNumber evidence="3">3.2.1.39</ecNumber>
    </recommendedName>
</protein>
<dbReference type="GO" id="GO:0042973">
    <property type="term" value="F:glucan endo-1,3-beta-D-glucosidase activity"/>
    <property type="evidence" value="ECO:0007669"/>
    <property type="project" value="UniProtKB-EC"/>
</dbReference>
<gene>
    <name evidence="8" type="ORF">CIPAW_04G144600</name>
</gene>
<dbReference type="Pfam" id="PF00332">
    <property type="entry name" value="Glyco_hydro_17"/>
    <property type="match status" value="1"/>
</dbReference>
<dbReference type="EC" id="3.2.1.39" evidence="3"/>
<comment type="caution">
    <text evidence="8">The sequence shown here is derived from an EMBL/GenBank/DDBJ whole genome shotgun (WGS) entry which is preliminary data.</text>
</comment>
<name>A0A8T1QVP7_CARIL</name>
<dbReference type="GO" id="GO:0005975">
    <property type="term" value="P:carbohydrate metabolic process"/>
    <property type="evidence" value="ECO:0007669"/>
    <property type="project" value="InterPro"/>
</dbReference>
<dbReference type="InterPro" id="IPR044965">
    <property type="entry name" value="Glyco_hydro_17_plant"/>
</dbReference>
<evidence type="ECO:0000256" key="4">
    <source>
        <dbReference type="ARBA" id="ARBA00022801"/>
    </source>
</evidence>
<evidence type="ECO:0000256" key="5">
    <source>
        <dbReference type="ARBA" id="ARBA00023295"/>
    </source>
</evidence>
<evidence type="ECO:0000256" key="2">
    <source>
        <dbReference type="ARBA" id="ARBA00008773"/>
    </source>
</evidence>
<evidence type="ECO:0000256" key="6">
    <source>
        <dbReference type="RuleBase" id="RU004335"/>
    </source>
</evidence>
<proteinExistence type="inferred from homology"/>